<proteinExistence type="predicted"/>
<name>A0A7U3VS08_9ACTN</name>
<gene>
    <name evidence="2" type="ORF">RVR_8719</name>
</gene>
<dbReference type="SUPFAM" id="SSF54427">
    <property type="entry name" value="NTF2-like"/>
    <property type="match status" value="1"/>
</dbReference>
<organism evidence="2 3">
    <name type="scientific">Actinacidiphila reveromycinica</name>
    <dbReference type="NCBI Taxonomy" id="659352"/>
    <lineage>
        <taxon>Bacteria</taxon>
        <taxon>Bacillati</taxon>
        <taxon>Actinomycetota</taxon>
        <taxon>Actinomycetes</taxon>
        <taxon>Kitasatosporales</taxon>
        <taxon>Streptomycetaceae</taxon>
        <taxon>Actinacidiphila</taxon>
    </lineage>
</organism>
<reference evidence="2 3" key="1">
    <citation type="journal article" date="2010" name="J. Bacteriol.">
        <title>Biochemical characterization of a novel indole prenyltransferase from Streptomyces sp. SN-593.</title>
        <authorList>
            <person name="Takahashi S."/>
            <person name="Takagi H."/>
            <person name="Toyoda A."/>
            <person name="Uramoto M."/>
            <person name="Nogawa T."/>
            <person name="Ueki M."/>
            <person name="Sakaki Y."/>
            <person name="Osada H."/>
        </authorList>
    </citation>
    <scope>NUCLEOTIDE SEQUENCE [LARGE SCALE GENOMIC DNA]</scope>
    <source>
        <strain evidence="2 3">SN-593</strain>
    </source>
</reference>
<feature type="domain" description="SnoaL-like" evidence="1">
    <location>
        <begin position="8"/>
        <end position="129"/>
    </location>
</feature>
<dbReference type="AlphaFoldDB" id="A0A7U3VS08"/>
<reference evidence="2 3" key="3">
    <citation type="journal article" date="2011" name="Nat. Chem. Biol.">
        <title>Reveromycin A biosynthesis uses RevG and RevJ for stereospecific spiroacetal formation.</title>
        <authorList>
            <person name="Takahashi S."/>
            <person name="Toyoda A."/>
            <person name="Sekiyama Y."/>
            <person name="Takagi H."/>
            <person name="Nogawa T."/>
            <person name="Uramoto M."/>
            <person name="Suzuki R."/>
            <person name="Koshino H."/>
            <person name="Kumano T."/>
            <person name="Panthee S."/>
            <person name="Dairi T."/>
            <person name="Ishikawa J."/>
            <person name="Ikeda H."/>
            <person name="Sakaki Y."/>
            <person name="Osada H."/>
        </authorList>
    </citation>
    <scope>NUCLEOTIDE SEQUENCE [LARGE SCALE GENOMIC DNA]</scope>
    <source>
        <strain evidence="2 3">SN-593</strain>
    </source>
</reference>
<evidence type="ECO:0000313" key="3">
    <source>
        <dbReference type="Proteomes" id="UP000595703"/>
    </source>
</evidence>
<dbReference type="InterPro" id="IPR032710">
    <property type="entry name" value="NTF2-like_dom_sf"/>
</dbReference>
<keyword evidence="3" id="KW-1185">Reference proteome</keyword>
<dbReference type="RefSeq" id="WP_202237258.1">
    <property type="nucleotide sequence ID" value="NZ_AP018365.1"/>
</dbReference>
<evidence type="ECO:0000259" key="1">
    <source>
        <dbReference type="Pfam" id="PF13577"/>
    </source>
</evidence>
<dbReference type="Pfam" id="PF13577">
    <property type="entry name" value="SnoaL_4"/>
    <property type="match status" value="1"/>
</dbReference>
<dbReference type="Proteomes" id="UP000595703">
    <property type="component" value="Chromosome"/>
</dbReference>
<sequence length="139" mass="15926">MSDALTPDDRLEIRELFARWSRAEDTGASEDWAALFTEDGRCSNGRGETMRGHAELLRNSQERWRKATARRSVHWMGEAVIDPAEDGARARHTSMLIETVDGGGYRIRSLSERTYDVCRPADAWLIRSREFRRLPASED</sequence>
<protein>
    <recommendedName>
        <fullName evidence="1">SnoaL-like domain-containing protein</fullName>
    </recommendedName>
</protein>
<dbReference type="InterPro" id="IPR037401">
    <property type="entry name" value="SnoaL-like"/>
</dbReference>
<dbReference type="KEGG" id="arev:RVR_8719"/>
<dbReference type="Gene3D" id="3.10.450.50">
    <property type="match status" value="1"/>
</dbReference>
<reference evidence="2 3" key="2">
    <citation type="journal article" date="2011" name="J. Antibiot.">
        <title>Furaquinocins I and J: novel polyketide isoprenoid hybrid compounds from Streptomyces reveromyceticus SN-593.</title>
        <authorList>
            <person name="Panthee S."/>
            <person name="Takahashi S."/>
            <person name="Takagi H."/>
            <person name="Nogawa T."/>
            <person name="Oowada E."/>
            <person name="Uramoto M."/>
            <person name="Osada H."/>
        </authorList>
    </citation>
    <scope>NUCLEOTIDE SEQUENCE [LARGE SCALE GENOMIC DNA]</scope>
    <source>
        <strain evidence="2 3">SN-593</strain>
    </source>
</reference>
<accession>A0A7U3VS08</accession>
<dbReference type="EMBL" id="AP018365">
    <property type="protein sequence ID" value="BBB01350.1"/>
    <property type="molecule type" value="Genomic_DNA"/>
</dbReference>
<evidence type="ECO:0000313" key="2">
    <source>
        <dbReference type="EMBL" id="BBB01350.1"/>
    </source>
</evidence>
<reference evidence="2 3" key="4">
    <citation type="journal article" date="2020" name="Sci. Rep.">
        <title>beta-carboline chemical signals induce reveromycin production through a LuxR family regulator in Streptomyces sp. SN-593.</title>
        <authorList>
            <person name="Panthee S."/>
            <person name="Kito N."/>
            <person name="Hayashi T."/>
            <person name="Shimizu T."/>
            <person name="Ishikawa J."/>
            <person name="Hamamoto H."/>
            <person name="Osada H."/>
            <person name="Takahashi S."/>
        </authorList>
    </citation>
    <scope>NUCLEOTIDE SEQUENCE [LARGE SCALE GENOMIC DNA]</scope>
    <source>
        <strain evidence="2 3">SN-593</strain>
    </source>
</reference>